<dbReference type="Gene3D" id="3.40.50.620">
    <property type="entry name" value="HUPs"/>
    <property type="match status" value="1"/>
</dbReference>
<feature type="binding site" evidence="8">
    <location>
        <begin position="28"/>
        <end position="33"/>
    </location>
    <ligand>
        <name>ATP</name>
        <dbReference type="ChEBI" id="CHEBI:30616"/>
    </ligand>
</feature>
<dbReference type="Pfam" id="PF11734">
    <property type="entry name" value="TilS_C"/>
    <property type="match status" value="1"/>
</dbReference>
<dbReference type="InterPro" id="IPR014729">
    <property type="entry name" value="Rossmann-like_a/b/a_fold"/>
</dbReference>
<comment type="function">
    <text evidence="8">Ligates lysine onto the cytidine present at position 34 of the AUA codon-specific tRNA(Ile) that contains the anticodon CAU, in an ATP-dependent manner. Cytidine is converted to lysidine, thus changing the amino acid specificity of the tRNA from methionine to isoleucine.</text>
</comment>
<keyword evidence="3 8" id="KW-0436">Ligase</keyword>
<dbReference type="Proteomes" id="UP001589645">
    <property type="component" value="Unassembled WGS sequence"/>
</dbReference>
<evidence type="ECO:0000313" key="10">
    <source>
        <dbReference type="EMBL" id="MFB9133426.1"/>
    </source>
</evidence>
<feature type="domain" description="Lysidine-tRNA(Ile) synthetase C-terminal" evidence="9">
    <location>
        <begin position="364"/>
        <end position="439"/>
    </location>
</feature>
<dbReference type="SUPFAM" id="SSF56037">
    <property type="entry name" value="PheT/TilS domain"/>
    <property type="match status" value="1"/>
</dbReference>
<gene>
    <name evidence="8 10" type="primary">tilS</name>
    <name evidence="10" type="ORF">ACFFUV_00390</name>
</gene>
<comment type="subcellular location">
    <subcellularLocation>
        <location evidence="1 8">Cytoplasm</location>
    </subcellularLocation>
</comment>
<protein>
    <recommendedName>
        <fullName evidence="8">tRNA(Ile)-lysidine synthase</fullName>
        <ecNumber evidence="8">6.3.4.19</ecNumber>
    </recommendedName>
    <alternativeName>
        <fullName evidence="8">tRNA(Ile)-2-lysyl-cytidine synthase</fullName>
    </alternativeName>
    <alternativeName>
        <fullName evidence="8">tRNA(Ile)-lysidine synthetase</fullName>
    </alternativeName>
</protein>
<dbReference type="NCBIfam" id="TIGR02433">
    <property type="entry name" value="lysidine_TilS_C"/>
    <property type="match status" value="1"/>
</dbReference>
<evidence type="ECO:0000256" key="4">
    <source>
        <dbReference type="ARBA" id="ARBA00022694"/>
    </source>
</evidence>
<dbReference type="PANTHER" id="PTHR43033">
    <property type="entry name" value="TRNA(ILE)-LYSIDINE SYNTHASE-RELATED"/>
    <property type="match status" value="1"/>
</dbReference>
<name>A0ABV5HGT1_9VIBR</name>
<dbReference type="EC" id="6.3.4.19" evidence="8"/>
<dbReference type="Pfam" id="PF01171">
    <property type="entry name" value="ATP_bind_3"/>
    <property type="match status" value="1"/>
</dbReference>
<keyword evidence="5 8" id="KW-0547">Nucleotide-binding</keyword>
<evidence type="ECO:0000256" key="8">
    <source>
        <dbReference type="HAMAP-Rule" id="MF_01161"/>
    </source>
</evidence>
<dbReference type="SUPFAM" id="SSF52402">
    <property type="entry name" value="Adenine nucleotide alpha hydrolases-like"/>
    <property type="match status" value="1"/>
</dbReference>
<dbReference type="GO" id="GO:0032267">
    <property type="term" value="F:tRNA(Ile)-lysidine synthase activity"/>
    <property type="evidence" value="ECO:0007669"/>
    <property type="project" value="UniProtKB-EC"/>
</dbReference>
<evidence type="ECO:0000256" key="3">
    <source>
        <dbReference type="ARBA" id="ARBA00022598"/>
    </source>
</evidence>
<evidence type="ECO:0000259" key="9">
    <source>
        <dbReference type="SMART" id="SM00977"/>
    </source>
</evidence>
<dbReference type="EMBL" id="JBHMEP010000001">
    <property type="protein sequence ID" value="MFB9133426.1"/>
    <property type="molecule type" value="Genomic_DNA"/>
</dbReference>
<dbReference type="CDD" id="cd01992">
    <property type="entry name" value="TilS_N"/>
    <property type="match status" value="1"/>
</dbReference>
<organism evidence="10 11">
    <name type="scientific">Vibrio olivae</name>
    <dbReference type="NCBI Taxonomy" id="1243002"/>
    <lineage>
        <taxon>Bacteria</taxon>
        <taxon>Pseudomonadati</taxon>
        <taxon>Pseudomonadota</taxon>
        <taxon>Gammaproteobacteria</taxon>
        <taxon>Vibrionales</taxon>
        <taxon>Vibrionaceae</taxon>
        <taxon>Vibrio</taxon>
    </lineage>
</organism>
<proteinExistence type="inferred from homology"/>
<dbReference type="PANTHER" id="PTHR43033:SF1">
    <property type="entry name" value="TRNA(ILE)-LYSIDINE SYNTHASE-RELATED"/>
    <property type="match status" value="1"/>
</dbReference>
<dbReference type="InterPro" id="IPR015262">
    <property type="entry name" value="tRNA_Ile_lys_synt_subst-bd"/>
</dbReference>
<dbReference type="NCBIfam" id="TIGR02432">
    <property type="entry name" value="lysidine_TilS_N"/>
    <property type="match status" value="1"/>
</dbReference>
<comment type="catalytic activity">
    <reaction evidence="7 8">
        <text>cytidine(34) in tRNA(Ile2) + L-lysine + ATP = lysidine(34) in tRNA(Ile2) + AMP + diphosphate + H(+)</text>
        <dbReference type="Rhea" id="RHEA:43744"/>
        <dbReference type="Rhea" id="RHEA-COMP:10625"/>
        <dbReference type="Rhea" id="RHEA-COMP:10670"/>
        <dbReference type="ChEBI" id="CHEBI:15378"/>
        <dbReference type="ChEBI" id="CHEBI:30616"/>
        <dbReference type="ChEBI" id="CHEBI:32551"/>
        <dbReference type="ChEBI" id="CHEBI:33019"/>
        <dbReference type="ChEBI" id="CHEBI:82748"/>
        <dbReference type="ChEBI" id="CHEBI:83665"/>
        <dbReference type="ChEBI" id="CHEBI:456215"/>
        <dbReference type="EC" id="6.3.4.19"/>
    </reaction>
</comment>
<dbReference type="Gene3D" id="1.20.59.20">
    <property type="match status" value="1"/>
</dbReference>
<accession>A0ABV5HGT1</accession>
<evidence type="ECO:0000256" key="7">
    <source>
        <dbReference type="ARBA" id="ARBA00048539"/>
    </source>
</evidence>
<dbReference type="InterPro" id="IPR012795">
    <property type="entry name" value="tRNA_Ile_lys_synt_N"/>
</dbReference>
<keyword evidence="11" id="KW-1185">Reference proteome</keyword>
<keyword evidence="6 8" id="KW-0067">ATP-binding</keyword>
<evidence type="ECO:0000256" key="5">
    <source>
        <dbReference type="ARBA" id="ARBA00022741"/>
    </source>
</evidence>
<dbReference type="RefSeq" id="WP_390188945.1">
    <property type="nucleotide sequence ID" value="NZ_JBHMEP010000001.1"/>
</dbReference>
<evidence type="ECO:0000256" key="2">
    <source>
        <dbReference type="ARBA" id="ARBA00022490"/>
    </source>
</evidence>
<dbReference type="InterPro" id="IPR012094">
    <property type="entry name" value="tRNA_Ile_lys_synt"/>
</dbReference>
<keyword evidence="4 8" id="KW-0819">tRNA processing</keyword>
<dbReference type="InterPro" id="IPR012796">
    <property type="entry name" value="Lysidine-tRNA-synth_C"/>
</dbReference>
<evidence type="ECO:0000256" key="1">
    <source>
        <dbReference type="ARBA" id="ARBA00004496"/>
    </source>
</evidence>
<dbReference type="InterPro" id="IPR011063">
    <property type="entry name" value="TilS/TtcA_N"/>
</dbReference>
<sequence length="443" mass="50696">MTSLDHRFSTLLRHTVSFTPNRWIIALSGGVDSRVLLDLMHHHQNISGERCMAIHVHHGLSPHADRWAERCQTWCQQYQIPLRIEHITLNELDGESVEEKARDARYQALSAHMTEGDVLLTGQHRHDQLETFLLALRRGSGPKGLSAMASIMPFAKGWLARPLLSVEQGEIEDYAKQQRLSWVEDESNQDRRYDRNFLRQEILPPLLARWPSLDRSVARSARLCAEQEALLDELLTPHLNNATRCDGSIQISYLTTQTELTRFRLLRMWLDNHKARMPSEAQLSQLWNQVALAKHDANPELMLNQGQIRRYGDGLYWLPTFADVSDWRATLTLNLPQVLPDNLGEVIIKPSAQGALAIPPDAHLDVIFNPQGLTAHPVQRGHSRQLKKLFQEYGVPSWLRRRTPILLCNGQVAAVAGLFVDRTFAGQQYEFVWHKNRVFVPQS</sequence>
<comment type="similarity">
    <text evidence="8">Belongs to the tRNA(Ile)-lysidine synthase family.</text>
</comment>
<evidence type="ECO:0000313" key="11">
    <source>
        <dbReference type="Proteomes" id="UP001589645"/>
    </source>
</evidence>
<comment type="domain">
    <text evidence="8">The N-terminal region contains the highly conserved SGGXDS motif, predicted to be a P-loop motif involved in ATP binding.</text>
</comment>
<comment type="caution">
    <text evidence="10">The sequence shown here is derived from an EMBL/GenBank/DDBJ whole genome shotgun (WGS) entry which is preliminary data.</text>
</comment>
<dbReference type="SUPFAM" id="SSF82829">
    <property type="entry name" value="MesJ substrate recognition domain-like"/>
    <property type="match status" value="1"/>
</dbReference>
<evidence type="ECO:0000256" key="6">
    <source>
        <dbReference type="ARBA" id="ARBA00022840"/>
    </source>
</evidence>
<dbReference type="HAMAP" id="MF_01161">
    <property type="entry name" value="tRNA_Ile_lys_synt"/>
    <property type="match status" value="1"/>
</dbReference>
<keyword evidence="2 8" id="KW-0963">Cytoplasm</keyword>
<dbReference type="Pfam" id="PF09179">
    <property type="entry name" value="TilS"/>
    <property type="match status" value="1"/>
</dbReference>
<reference evidence="10 11" key="1">
    <citation type="submission" date="2024-09" db="EMBL/GenBank/DDBJ databases">
        <authorList>
            <person name="Sun Q."/>
            <person name="Mori K."/>
        </authorList>
    </citation>
    <scope>NUCLEOTIDE SEQUENCE [LARGE SCALE GENOMIC DNA]</scope>
    <source>
        <strain evidence="10 11">CECT 8064</strain>
    </source>
</reference>
<dbReference type="SMART" id="SM00977">
    <property type="entry name" value="TilS_C"/>
    <property type="match status" value="1"/>
</dbReference>